<dbReference type="Proteomes" id="UP000037460">
    <property type="component" value="Unassembled WGS sequence"/>
</dbReference>
<dbReference type="PROSITE" id="PS00678">
    <property type="entry name" value="WD_REPEATS_1"/>
    <property type="match status" value="2"/>
</dbReference>
<feature type="repeat" description="WD" evidence="3">
    <location>
        <begin position="437"/>
        <end position="476"/>
    </location>
</feature>
<accession>A0A0M0J6G2</accession>
<dbReference type="PROSITE" id="PS50294">
    <property type="entry name" value="WD_REPEATS_REGION"/>
    <property type="match status" value="4"/>
</dbReference>
<dbReference type="SMART" id="SM00320">
    <property type="entry name" value="WD40"/>
    <property type="match status" value="4"/>
</dbReference>
<comment type="caution">
    <text evidence="4">The sequence shown here is derived from an EMBL/GenBank/DDBJ whole genome shotgun (WGS) entry which is preliminary data.</text>
</comment>
<dbReference type="EMBL" id="JWZX01003323">
    <property type="protein sequence ID" value="KOO21917.1"/>
    <property type="molecule type" value="Genomic_DNA"/>
</dbReference>
<dbReference type="InterPro" id="IPR036322">
    <property type="entry name" value="WD40_repeat_dom_sf"/>
</dbReference>
<dbReference type="AlphaFoldDB" id="A0A0M0J6G2"/>
<dbReference type="InterPro" id="IPR020472">
    <property type="entry name" value="WD40_PAC1"/>
</dbReference>
<keyword evidence="5" id="KW-1185">Reference proteome</keyword>
<keyword evidence="1 3" id="KW-0853">WD repeat</keyword>
<feature type="repeat" description="WD" evidence="3">
    <location>
        <begin position="351"/>
        <end position="383"/>
    </location>
</feature>
<dbReference type="PROSITE" id="PS50082">
    <property type="entry name" value="WD_REPEATS_2"/>
    <property type="match status" value="4"/>
</dbReference>
<sequence length="581" mass="64547">MERHSVALDVVVALYSDRSFEPWLADLSRALEGAAVVRSVVYDKSGSAVALPTADEHVRLRNIGRESESYLQHIVRNYEQGLAAYTLFVQDDIASVHVPKHHREGFYARIHRVVRVGDGGEVLQVAYRGRKLAPRRRIAAGDPLYGRLHDACVRFGIAMPSEYETNVCAILLVSRERIRRRPRAFYERLLAWHGESESAPDRKRRNHEEQVPWVLEHLWQLIFFETPQPLLRRFWPSYYYRGPFWTAQRWLLGRTCHTFARHLCELCTLLIGSRKERVHAHALLRAPSLAVLDVCVGAIAARAHRTALAHGSFEAAQSRAAADQYASLLSTPARFTATMIAMLINCVAEKTNTHSDTIRSVAFSPDGTKIVSGSDDKTIKVWDSGKLDMLNEKTNAHSNYIMSVAFSPDGTKIVSGSYDKTIKVWDLATLGLLSEKTDAHSNGINSVAFSPSKIVSACNGGTIKVWDSDKLEMLSEKTNAHSGWVMSVAFSPDGTKIVSGSFDKTIKVWDADSFNLLDSRPGKAMAFSKEAEGVVRDGSTIRMKDGGCAFYAPSPISCVAVSWPRIAAGAQSGELYHLEVM</sequence>
<dbReference type="Pfam" id="PF11913">
    <property type="entry name" value="DUF3431"/>
    <property type="match status" value="1"/>
</dbReference>
<dbReference type="InterPro" id="IPR019775">
    <property type="entry name" value="WD40_repeat_CS"/>
</dbReference>
<feature type="repeat" description="WD" evidence="3">
    <location>
        <begin position="394"/>
        <end position="435"/>
    </location>
</feature>
<dbReference type="SUPFAM" id="SSF50978">
    <property type="entry name" value="WD40 repeat-like"/>
    <property type="match status" value="1"/>
</dbReference>
<dbReference type="Gene3D" id="2.130.10.10">
    <property type="entry name" value="YVTN repeat-like/Quinoprotein amine dehydrogenase"/>
    <property type="match status" value="2"/>
</dbReference>
<dbReference type="CDD" id="cd00200">
    <property type="entry name" value="WD40"/>
    <property type="match status" value="1"/>
</dbReference>
<dbReference type="PANTHER" id="PTHR19879">
    <property type="entry name" value="TRANSCRIPTION INITIATION FACTOR TFIID"/>
    <property type="match status" value="1"/>
</dbReference>
<evidence type="ECO:0000256" key="3">
    <source>
        <dbReference type="PROSITE-ProRule" id="PRU00221"/>
    </source>
</evidence>
<evidence type="ECO:0000313" key="4">
    <source>
        <dbReference type="EMBL" id="KOO21917.1"/>
    </source>
</evidence>
<evidence type="ECO:0000256" key="2">
    <source>
        <dbReference type="ARBA" id="ARBA00022737"/>
    </source>
</evidence>
<gene>
    <name evidence="4" type="ORF">Ctob_001843</name>
</gene>
<organism evidence="4 5">
    <name type="scientific">Chrysochromulina tobinii</name>
    <dbReference type="NCBI Taxonomy" id="1460289"/>
    <lineage>
        <taxon>Eukaryota</taxon>
        <taxon>Haptista</taxon>
        <taxon>Haptophyta</taxon>
        <taxon>Prymnesiophyceae</taxon>
        <taxon>Prymnesiales</taxon>
        <taxon>Chrysochromulinaceae</taxon>
        <taxon>Chrysochromulina</taxon>
    </lineage>
</organism>
<name>A0A0M0J6G2_9EUKA</name>
<keyword evidence="2" id="KW-0677">Repeat</keyword>
<dbReference type="PANTHER" id="PTHR19879:SF9">
    <property type="entry name" value="TRANSCRIPTION INITIATION FACTOR TFIID SUBUNIT 5"/>
    <property type="match status" value="1"/>
</dbReference>
<dbReference type="PRINTS" id="PR00320">
    <property type="entry name" value="GPROTEINBRPT"/>
</dbReference>
<dbReference type="InterPro" id="IPR001680">
    <property type="entry name" value="WD40_rpt"/>
</dbReference>
<dbReference type="Pfam" id="PF00400">
    <property type="entry name" value="WD40"/>
    <property type="match status" value="4"/>
</dbReference>
<feature type="repeat" description="WD" evidence="3">
    <location>
        <begin position="478"/>
        <end position="519"/>
    </location>
</feature>
<evidence type="ECO:0000313" key="5">
    <source>
        <dbReference type="Proteomes" id="UP000037460"/>
    </source>
</evidence>
<reference evidence="5" key="1">
    <citation type="journal article" date="2015" name="PLoS Genet.">
        <title>Genome Sequence and Transcriptome Analyses of Chrysochromulina tobin: Metabolic Tools for Enhanced Algal Fitness in the Prominent Order Prymnesiales (Haptophyceae).</title>
        <authorList>
            <person name="Hovde B.T."/>
            <person name="Deodato C.R."/>
            <person name="Hunsperger H.M."/>
            <person name="Ryken S.A."/>
            <person name="Yost W."/>
            <person name="Jha R.K."/>
            <person name="Patterson J."/>
            <person name="Monnat R.J. Jr."/>
            <person name="Barlow S.B."/>
            <person name="Starkenburg S.R."/>
            <person name="Cattolico R.A."/>
        </authorList>
    </citation>
    <scope>NUCLEOTIDE SEQUENCE</scope>
    <source>
        <strain evidence="5">CCMP291</strain>
    </source>
</reference>
<dbReference type="InterPro" id="IPR021838">
    <property type="entry name" value="DUF3431"/>
</dbReference>
<dbReference type="InterPro" id="IPR015943">
    <property type="entry name" value="WD40/YVTN_repeat-like_dom_sf"/>
</dbReference>
<protein>
    <submittedName>
        <fullName evidence="4">Wd40 repeat-like protein</fullName>
    </submittedName>
</protein>
<evidence type="ECO:0000256" key="1">
    <source>
        <dbReference type="ARBA" id="ARBA00022574"/>
    </source>
</evidence>
<proteinExistence type="predicted"/>